<dbReference type="Proteomes" id="UP000000600">
    <property type="component" value="Unassembled WGS sequence"/>
</dbReference>
<dbReference type="GeneID" id="5036886"/>
<keyword evidence="4" id="KW-1185">Reference proteome</keyword>
<evidence type="ECO:0000256" key="2">
    <source>
        <dbReference type="SAM" id="MobiDB-lite"/>
    </source>
</evidence>
<evidence type="ECO:0000313" key="4">
    <source>
        <dbReference type="Proteomes" id="UP000000600"/>
    </source>
</evidence>
<feature type="compositionally biased region" description="Low complexity" evidence="2">
    <location>
        <begin position="486"/>
        <end position="499"/>
    </location>
</feature>
<feature type="coiled-coil region" evidence="1">
    <location>
        <begin position="378"/>
        <end position="462"/>
    </location>
</feature>
<dbReference type="EMBL" id="CT868485">
    <property type="protein sequence ID" value="CAK83704.1"/>
    <property type="molecule type" value="Genomic_DNA"/>
</dbReference>
<name>A0DKY7_PARTE</name>
<organism evidence="3 4">
    <name type="scientific">Paramecium tetraurelia</name>
    <dbReference type="NCBI Taxonomy" id="5888"/>
    <lineage>
        <taxon>Eukaryota</taxon>
        <taxon>Sar</taxon>
        <taxon>Alveolata</taxon>
        <taxon>Ciliophora</taxon>
        <taxon>Intramacronucleata</taxon>
        <taxon>Oligohymenophorea</taxon>
        <taxon>Peniculida</taxon>
        <taxon>Parameciidae</taxon>
        <taxon>Paramecium</taxon>
    </lineage>
</organism>
<evidence type="ECO:0000256" key="1">
    <source>
        <dbReference type="SAM" id="Coils"/>
    </source>
</evidence>
<dbReference type="InParanoid" id="A0DKY7"/>
<dbReference type="OMA" id="FKHIRIR"/>
<keyword evidence="1" id="KW-0175">Coiled coil</keyword>
<gene>
    <name evidence="3" type="ORF">GSPATT00018021001</name>
</gene>
<protein>
    <submittedName>
        <fullName evidence="3">Uncharacterized protein</fullName>
    </submittedName>
</protein>
<dbReference type="RefSeq" id="XP_001451101.1">
    <property type="nucleotide sequence ID" value="XM_001451064.1"/>
</dbReference>
<dbReference type="KEGG" id="ptm:GSPATT00018021001"/>
<accession>A0DKY7</accession>
<proteinExistence type="predicted"/>
<evidence type="ECO:0000313" key="3">
    <source>
        <dbReference type="EMBL" id="CAK83704.1"/>
    </source>
</evidence>
<reference evidence="3 4" key="1">
    <citation type="journal article" date="2006" name="Nature">
        <title>Global trends of whole-genome duplications revealed by the ciliate Paramecium tetraurelia.</title>
        <authorList>
            <consortium name="Genoscope"/>
            <person name="Aury J.-M."/>
            <person name="Jaillon O."/>
            <person name="Duret L."/>
            <person name="Noel B."/>
            <person name="Jubin C."/>
            <person name="Porcel B.M."/>
            <person name="Segurens B."/>
            <person name="Daubin V."/>
            <person name="Anthouard V."/>
            <person name="Aiach N."/>
            <person name="Arnaiz O."/>
            <person name="Billaut A."/>
            <person name="Beisson J."/>
            <person name="Blanc I."/>
            <person name="Bouhouche K."/>
            <person name="Camara F."/>
            <person name="Duharcourt S."/>
            <person name="Guigo R."/>
            <person name="Gogendeau D."/>
            <person name="Katinka M."/>
            <person name="Keller A.-M."/>
            <person name="Kissmehl R."/>
            <person name="Klotz C."/>
            <person name="Koll F."/>
            <person name="Le Moue A."/>
            <person name="Lepere C."/>
            <person name="Malinsky S."/>
            <person name="Nowacki M."/>
            <person name="Nowak J.K."/>
            <person name="Plattner H."/>
            <person name="Poulain J."/>
            <person name="Ruiz F."/>
            <person name="Serrano V."/>
            <person name="Zagulski M."/>
            <person name="Dessen P."/>
            <person name="Betermier M."/>
            <person name="Weissenbach J."/>
            <person name="Scarpelli C."/>
            <person name="Schachter V."/>
            <person name="Sperling L."/>
            <person name="Meyer E."/>
            <person name="Cohen J."/>
            <person name="Wincker P."/>
        </authorList>
    </citation>
    <scope>NUCLEOTIDE SEQUENCE [LARGE SCALE GENOMIC DNA]</scope>
    <source>
        <strain evidence="3 4">Stock d4-2</strain>
    </source>
</reference>
<sequence>MQYYIPTKDVLGALSDVFSKCNYQFDSSKRSESFEKLASAFQSKLDTNKFKSNLDNLILEKIQSQDENDGSLYLTSQCNDISNKNEQQMTGLLNSIPSKAPPETFDQQIQTDTLISSEAPGVLVDNGCQIIVEKMPQPILQLKRRVQKQRIKINQIYLVKKSLFKFRVFKLNYNNSDFSCQVEQLQEDSQNNLLNQRLENNSDQQQQSYHSSDLIDNLQIIHDQINEECVKCPCGKSFLLSKKKLIDAECQYDRSPNTKQSIRMNDLDLELEEKFKHIRIRSRCMSQTNQINDKMQINDEDQITFLENELQLKSELLETKNQAIFKLHSQIEDLHKLIIDQKDSARNLNNSDSDISNERDDGKYENLQLQIQTGTDIQDQLTKQMIQYSEENRNLQEQLRDVRDQNQDLKEELDKLTIQLTQLKHYQAEQEENKAKEIDIINEDYQDKLSKQNMIIDDLQQQISSISGSPMGLNQLSMPQTMKYISQQQQTLGSDSQQSKGSNSKTQEEKQQFMRNFKKMTSMTAGLMSNKQDYTTLGVLGKMDQYKSQQKLESFNKLN</sequence>
<dbReference type="OrthoDB" id="308855at2759"/>
<dbReference type="AlphaFoldDB" id="A0DKY7"/>
<feature type="region of interest" description="Disordered" evidence="2">
    <location>
        <begin position="485"/>
        <end position="511"/>
    </location>
</feature>
<dbReference type="HOGENOM" id="CLU_509488_0_0_1"/>